<comment type="caution">
    <text evidence="6">The sequence shown here is derived from an EMBL/GenBank/DDBJ whole genome shotgun (WGS) entry which is preliminary data.</text>
</comment>
<evidence type="ECO:0000256" key="1">
    <source>
        <dbReference type="ARBA" id="ARBA00003535"/>
    </source>
</evidence>
<comment type="function">
    <text evidence="1">Nitronate monooxygenase that uses molecular oxygen to catalyze the oxidative denitrification of alkyl nitronates. Acts on propionate 3-nitronate (P3N), the presumed physiological substrate. Probably functions in the detoxification of P3N, a metabolic poison produced by plants and fungi as a defense mechanism.</text>
</comment>
<dbReference type="Pfam" id="PF03060">
    <property type="entry name" value="NMO"/>
    <property type="match status" value="1"/>
</dbReference>
<evidence type="ECO:0000256" key="5">
    <source>
        <dbReference type="ARBA" id="ARBA00023002"/>
    </source>
</evidence>
<dbReference type="OrthoDB" id="9778912at2"/>
<keyword evidence="5" id="KW-0560">Oxidoreductase</keyword>
<keyword evidence="4" id="KW-0288">FMN</keyword>
<name>A0A3E2B587_9FIRM</name>
<sequence>MNSSLCSLLGIQYPIMQGAFQWLATPELAAAVSNAGGLGTISASLYQTKEELTEAIARAKSLTDKPFCVNISMFPEVVEGEKTWDFIAACCQSQVPVVELSGRDPKPFVEELHGAGAKIIHKSTAVRFAQKAEAAGVDVVSVVGFECGGAPGNDDVTSMVLIPSVASAVHIPVIGGGGVCDGRSYLAMRALGAEGVVIGTRFMATQECAIHPNFKKLLVDSNERATMVVQRSIDFPHRNLKNETTLQVAELEKGNPKLEDIFPYVSGKRQKKCYDSGDTQGGVFPCGEVVGRIHDIPTVQQLINRIVREAEAIAPTLL</sequence>
<evidence type="ECO:0000256" key="4">
    <source>
        <dbReference type="ARBA" id="ARBA00022643"/>
    </source>
</evidence>
<dbReference type="PANTHER" id="PTHR32332">
    <property type="entry name" value="2-NITROPROPANE DIOXYGENASE"/>
    <property type="match status" value="1"/>
</dbReference>
<evidence type="ECO:0000313" key="7">
    <source>
        <dbReference type="Proteomes" id="UP000260649"/>
    </source>
</evidence>
<evidence type="ECO:0000313" key="6">
    <source>
        <dbReference type="EMBL" id="RFT07185.1"/>
    </source>
</evidence>
<dbReference type="GeneID" id="97994936"/>
<keyword evidence="7" id="KW-1185">Reference proteome</keyword>
<protein>
    <recommendedName>
        <fullName evidence="2">Probable nitronate monooxygenase</fullName>
    </recommendedName>
</protein>
<dbReference type="PANTHER" id="PTHR32332:SF20">
    <property type="entry name" value="2-NITROPROPANE DIOXYGENASE-LIKE PROTEIN"/>
    <property type="match status" value="1"/>
</dbReference>
<gene>
    <name evidence="6" type="ORF">DV520_04155</name>
</gene>
<keyword evidence="6" id="KW-0503">Monooxygenase</keyword>
<keyword evidence="3" id="KW-0285">Flavoprotein</keyword>
<dbReference type="CDD" id="cd04730">
    <property type="entry name" value="NPD_like"/>
    <property type="match status" value="1"/>
</dbReference>
<organism evidence="6 7">
    <name type="scientific">Evtepia gabavorous</name>
    <dbReference type="NCBI Taxonomy" id="2211183"/>
    <lineage>
        <taxon>Bacteria</taxon>
        <taxon>Bacillati</taxon>
        <taxon>Bacillota</taxon>
        <taxon>Clostridia</taxon>
        <taxon>Eubacteriales</taxon>
        <taxon>Evtepia</taxon>
    </lineage>
</organism>
<evidence type="ECO:0000256" key="3">
    <source>
        <dbReference type="ARBA" id="ARBA00022630"/>
    </source>
</evidence>
<accession>A0A3E2B587</accession>
<dbReference type="Gene3D" id="3.20.20.70">
    <property type="entry name" value="Aldolase class I"/>
    <property type="match status" value="1"/>
</dbReference>
<dbReference type="Proteomes" id="UP000260649">
    <property type="component" value="Unassembled WGS sequence"/>
</dbReference>
<dbReference type="InterPro" id="IPR004136">
    <property type="entry name" value="NMO"/>
</dbReference>
<proteinExistence type="predicted"/>
<dbReference type="AlphaFoldDB" id="A0A3E2B587"/>
<dbReference type="EMBL" id="QQRQ01000004">
    <property type="protein sequence ID" value="RFT07185.1"/>
    <property type="molecule type" value="Genomic_DNA"/>
</dbReference>
<dbReference type="RefSeq" id="WP_117141873.1">
    <property type="nucleotide sequence ID" value="NZ_CAKXKJ010000017.1"/>
</dbReference>
<dbReference type="SUPFAM" id="SSF51412">
    <property type="entry name" value="Inosine monophosphate dehydrogenase (IMPDH)"/>
    <property type="match status" value="1"/>
</dbReference>
<reference evidence="6 7" key="1">
    <citation type="submission" date="2018-07" db="EMBL/GenBank/DDBJ databases">
        <title>GABA Modulating Bacteria of the Human Gut Microbiota.</title>
        <authorList>
            <person name="Strandwitz P."/>
            <person name="Kim K.H."/>
            <person name="Terekhova D."/>
            <person name="Liu J.K."/>
            <person name="Sharma A."/>
            <person name="Levering J."/>
            <person name="Mcdonald D."/>
            <person name="Dietrich D."/>
            <person name="Ramadhar T.R."/>
            <person name="Lekbua A."/>
            <person name="Mroue N."/>
            <person name="Liston C."/>
            <person name="Stewart E.J."/>
            <person name="Dubin M.J."/>
            <person name="Zengler K."/>
            <person name="Knight R."/>
            <person name="Gilbert J.A."/>
            <person name="Clardy J."/>
            <person name="Lewis K."/>
        </authorList>
    </citation>
    <scope>NUCLEOTIDE SEQUENCE [LARGE SCALE GENOMIC DNA]</scope>
    <source>
        <strain evidence="6 7">KLE1738</strain>
    </source>
</reference>
<evidence type="ECO:0000256" key="2">
    <source>
        <dbReference type="ARBA" id="ARBA00013457"/>
    </source>
</evidence>
<dbReference type="GO" id="GO:0018580">
    <property type="term" value="F:nitronate monooxygenase activity"/>
    <property type="evidence" value="ECO:0007669"/>
    <property type="project" value="InterPro"/>
</dbReference>
<dbReference type="InterPro" id="IPR013785">
    <property type="entry name" value="Aldolase_TIM"/>
</dbReference>